<organism evidence="2 3">
    <name type="scientific">Punica granatum</name>
    <name type="common">Pomegranate</name>
    <dbReference type="NCBI Taxonomy" id="22663"/>
    <lineage>
        <taxon>Eukaryota</taxon>
        <taxon>Viridiplantae</taxon>
        <taxon>Streptophyta</taxon>
        <taxon>Embryophyta</taxon>
        <taxon>Tracheophyta</taxon>
        <taxon>Spermatophyta</taxon>
        <taxon>Magnoliopsida</taxon>
        <taxon>eudicotyledons</taxon>
        <taxon>Gunneridae</taxon>
        <taxon>Pentapetalae</taxon>
        <taxon>rosids</taxon>
        <taxon>malvids</taxon>
        <taxon>Myrtales</taxon>
        <taxon>Lythraceae</taxon>
        <taxon>Punica</taxon>
    </lineage>
</organism>
<protein>
    <submittedName>
        <fullName evidence="2">Uncharacterized protein</fullName>
    </submittedName>
</protein>
<comment type="caution">
    <text evidence="2">The sequence shown here is derived from an EMBL/GenBank/DDBJ whole genome shotgun (WGS) entry which is preliminary data.</text>
</comment>
<keyword evidence="3" id="KW-1185">Reference proteome</keyword>
<dbReference type="Proteomes" id="UP000233551">
    <property type="component" value="Unassembled WGS sequence"/>
</dbReference>
<name>A0A2I0JRL1_PUNGR</name>
<dbReference type="EMBL" id="PGOL01001367">
    <property type="protein sequence ID" value="PKI58533.1"/>
    <property type="molecule type" value="Genomic_DNA"/>
</dbReference>
<dbReference type="AlphaFoldDB" id="A0A2I0JRL1"/>
<evidence type="ECO:0000256" key="1">
    <source>
        <dbReference type="SAM" id="MobiDB-lite"/>
    </source>
</evidence>
<reference evidence="2 3" key="1">
    <citation type="submission" date="2017-11" db="EMBL/GenBank/DDBJ databases">
        <title>De-novo sequencing of pomegranate (Punica granatum L.) genome.</title>
        <authorList>
            <person name="Akparov Z."/>
            <person name="Amiraslanov A."/>
            <person name="Hajiyeva S."/>
            <person name="Abbasov M."/>
            <person name="Kaur K."/>
            <person name="Hamwieh A."/>
            <person name="Solovyev V."/>
            <person name="Salamov A."/>
            <person name="Braich B."/>
            <person name="Kosarev P."/>
            <person name="Mahmoud A."/>
            <person name="Hajiyev E."/>
            <person name="Babayeva S."/>
            <person name="Izzatullayeva V."/>
            <person name="Mammadov A."/>
            <person name="Mammadov A."/>
            <person name="Sharifova S."/>
            <person name="Ojaghi J."/>
            <person name="Eynullazada K."/>
            <person name="Bayramov B."/>
            <person name="Abdulazimova A."/>
            <person name="Shahmuradov I."/>
        </authorList>
    </citation>
    <scope>NUCLEOTIDE SEQUENCE [LARGE SCALE GENOMIC DNA]</scope>
    <source>
        <strain evidence="3">cv. AG2017</strain>
        <tissue evidence="2">Leaf</tissue>
    </source>
</reference>
<evidence type="ECO:0000313" key="2">
    <source>
        <dbReference type="EMBL" id="PKI58533.1"/>
    </source>
</evidence>
<sequence length="89" mass="9883">MDRRRVAMLTPEIVSKINSGISPVTRAILIACRDNYVETDQVKPESNSSLSRLSSPSCSSSKKLTSQKSYRAIKPSVQRKLNLSIKPYA</sequence>
<feature type="region of interest" description="Disordered" evidence="1">
    <location>
        <begin position="41"/>
        <end position="71"/>
    </location>
</feature>
<feature type="compositionally biased region" description="Low complexity" evidence="1">
    <location>
        <begin position="46"/>
        <end position="69"/>
    </location>
</feature>
<proteinExistence type="predicted"/>
<gene>
    <name evidence="2" type="ORF">CRG98_021094</name>
</gene>
<evidence type="ECO:0000313" key="3">
    <source>
        <dbReference type="Proteomes" id="UP000233551"/>
    </source>
</evidence>
<accession>A0A2I0JRL1</accession>